<feature type="region of interest" description="Disordered" evidence="1">
    <location>
        <begin position="1"/>
        <end position="56"/>
    </location>
</feature>
<comment type="caution">
    <text evidence="2">The sequence shown here is derived from an EMBL/GenBank/DDBJ whole genome shotgun (WGS) entry which is preliminary data.</text>
</comment>
<evidence type="ECO:0000313" key="2">
    <source>
        <dbReference type="EMBL" id="RUT02159.1"/>
    </source>
</evidence>
<dbReference type="Proteomes" id="UP000271624">
    <property type="component" value="Unassembled WGS sequence"/>
</dbReference>
<reference evidence="2" key="1">
    <citation type="submission" date="2018-12" db="EMBL/GenBank/DDBJ databases">
        <authorList>
            <person name="Will S."/>
            <person name="Neumann-Schaal M."/>
            <person name="Henke P."/>
        </authorList>
    </citation>
    <scope>NUCLEOTIDE SEQUENCE</scope>
    <source>
        <strain evidence="2">PCC 7102</strain>
    </source>
</reference>
<proteinExistence type="predicted"/>
<feature type="compositionally biased region" description="Polar residues" evidence="1">
    <location>
        <begin position="28"/>
        <end position="51"/>
    </location>
</feature>
<organism evidence="2 3">
    <name type="scientific">Dulcicalothrix desertica PCC 7102</name>
    <dbReference type="NCBI Taxonomy" id="232991"/>
    <lineage>
        <taxon>Bacteria</taxon>
        <taxon>Bacillati</taxon>
        <taxon>Cyanobacteriota</taxon>
        <taxon>Cyanophyceae</taxon>
        <taxon>Nostocales</taxon>
        <taxon>Calotrichaceae</taxon>
        <taxon>Dulcicalothrix</taxon>
    </lineage>
</organism>
<dbReference type="RefSeq" id="WP_201800810.1">
    <property type="nucleotide sequence ID" value="NZ_RSCL01000017.1"/>
</dbReference>
<gene>
    <name evidence="2" type="ORF">DSM106972_062340</name>
</gene>
<accession>A0A3S1C8B2</accession>
<reference evidence="2" key="2">
    <citation type="journal article" date="2019" name="Genome Biol. Evol.">
        <title>Day and night: Metabolic profiles and evolutionary relationships of six axenic non-marine cyanobacteria.</title>
        <authorList>
            <person name="Will S.E."/>
            <person name="Henke P."/>
            <person name="Boedeker C."/>
            <person name="Huang S."/>
            <person name="Brinkmann H."/>
            <person name="Rohde M."/>
            <person name="Jarek M."/>
            <person name="Friedl T."/>
            <person name="Seufert S."/>
            <person name="Schumacher M."/>
            <person name="Overmann J."/>
            <person name="Neumann-Schaal M."/>
            <person name="Petersen J."/>
        </authorList>
    </citation>
    <scope>NUCLEOTIDE SEQUENCE [LARGE SCALE GENOMIC DNA]</scope>
    <source>
        <strain evidence="2">PCC 7102</strain>
    </source>
</reference>
<feature type="region of interest" description="Disordered" evidence="1">
    <location>
        <begin position="108"/>
        <end position="129"/>
    </location>
</feature>
<keyword evidence="3" id="KW-1185">Reference proteome</keyword>
<protein>
    <submittedName>
        <fullName evidence="2">Uncharacterized protein</fullName>
    </submittedName>
</protein>
<name>A0A3S1C8B2_9CYAN</name>
<evidence type="ECO:0000256" key="1">
    <source>
        <dbReference type="SAM" id="MobiDB-lite"/>
    </source>
</evidence>
<evidence type="ECO:0000313" key="3">
    <source>
        <dbReference type="Proteomes" id="UP000271624"/>
    </source>
</evidence>
<dbReference type="AlphaFoldDB" id="A0A3S1C8B2"/>
<dbReference type="EMBL" id="RSCL01000017">
    <property type="protein sequence ID" value="RUT02159.1"/>
    <property type="molecule type" value="Genomic_DNA"/>
</dbReference>
<sequence length="189" mass="20500">MQSNLSESPDAKEEQAESDSGVPLSESLLESNQSYNSDTENTGELNDSSSEPPLEAIKIDSIEKSVCPEIVTGSLLEVELSLSELSSDSLSELSVSEENNHPIVTVINSEPSSDLQDSSLKPEENQNSLAPIELTGAALARRLNVSPSTLRHKKNARNFGQWTSGHDPDGIAWYFDGQKFTSKTFADTQ</sequence>